<evidence type="ECO:0000256" key="1">
    <source>
        <dbReference type="HAMAP-Rule" id="MF_00107"/>
    </source>
</evidence>
<comment type="function">
    <text evidence="1">Involved in the biosynthesis of isopentenyl diphosphate (IPP) and dimethylallyl diphosphate (DMAPP), two major building blocks of isoprenoid compounds. Catalyzes the conversion of 4-diphosphocytidyl-2-C-methyl-D-erythritol 2-phosphate (CDP-ME2P) to 2-C-methyl-D-erythritol 2,4-cyclodiphosphate (ME-CPP) with a corresponding release of cytidine 5-monophosphate (CMP).</text>
</comment>
<dbReference type="Gene3D" id="3.30.1330.50">
    <property type="entry name" value="2-C-methyl-D-erythritol 2,4-cyclodiphosphate synthase"/>
    <property type="match status" value="1"/>
</dbReference>
<protein>
    <recommendedName>
        <fullName evidence="1 2">2-C-methyl-D-erythritol 2,4-cyclodiphosphate synthase</fullName>
        <shortName evidence="1">MECDP-synthase</shortName>
        <shortName evidence="1">MECPP-synthase</shortName>
        <shortName evidence="1">MECPS</shortName>
        <ecNumber evidence="1 2">4.6.1.12</ecNumber>
    </recommendedName>
</protein>
<dbReference type="AlphaFoldDB" id="A0A948W8V9"/>
<feature type="binding site" evidence="1">
    <location>
        <position position="10"/>
    </location>
    <ligand>
        <name>a divalent metal cation</name>
        <dbReference type="ChEBI" id="CHEBI:60240"/>
    </ligand>
</feature>
<feature type="binding site" evidence="1">
    <location>
        <position position="46"/>
    </location>
    <ligand>
        <name>a divalent metal cation</name>
        <dbReference type="ChEBI" id="CHEBI:60240"/>
    </ligand>
</feature>
<feature type="binding site" evidence="1">
    <location>
        <begin position="134"/>
        <end position="137"/>
    </location>
    <ligand>
        <name>4-CDP-2-C-methyl-D-erythritol 2-phosphate</name>
        <dbReference type="ChEBI" id="CHEBI:57919"/>
    </ligand>
</feature>
<comment type="similarity">
    <text evidence="1 2">Belongs to the IspF family.</text>
</comment>
<proteinExistence type="inferred from homology"/>
<feature type="binding site" evidence="1">
    <location>
        <begin position="10"/>
        <end position="12"/>
    </location>
    <ligand>
        <name>4-CDP-2-C-methyl-D-erythritol 2-phosphate</name>
        <dbReference type="ChEBI" id="CHEBI:57919"/>
    </ligand>
</feature>
<dbReference type="Proteomes" id="UP000777784">
    <property type="component" value="Unassembled WGS sequence"/>
</dbReference>
<dbReference type="GO" id="GO:0008685">
    <property type="term" value="F:2-C-methyl-D-erythritol 2,4-cyclodiphosphate synthase activity"/>
    <property type="evidence" value="ECO:0007669"/>
    <property type="project" value="UniProtKB-UniRule"/>
</dbReference>
<accession>A0A948W8V9</accession>
<dbReference type="NCBIfam" id="TIGR00151">
    <property type="entry name" value="ispF"/>
    <property type="match status" value="1"/>
</dbReference>
<gene>
    <name evidence="1 4" type="primary">ispF</name>
    <name evidence="4" type="ORF">KJ970_19465</name>
</gene>
<dbReference type="PANTHER" id="PTHR43181">
    <property type="entry name" value="2-C-METHYL-D-ERYTHRITOL 2,4-CYCLODIPHOSPHATE SYNTHASE, CHLOROPLASTIC"/>
    <property type="match status" value="1"/>
</dbReference>
<reference evidence="4" key="1">
    <citation type="submission" date="2021-05" db="EMBL/GenBank/DDBJ databases">
        <title>Energy efficiency and biological interactions define the core microbiome of deep oligotrophic groundwater.</title>
        <authorList>
            <person name="Mehrshad M."/>
            <person name="Lopez-Fernandez M."/>
            <person name="Bell E."/>
            <person name="Bernier-Latmani R."/>
            <person name="Bertilsson S."/>
            <person name="Dopson M."/>
        </authorList>
    </citation>
    <scope>NUCLEOTIDE SEQUENCE</scope>
    <source>
        <strain evidence="4">Modern_marine.mb.64</strain>
    </source>
</reference>
<dbReference type="HAMAP" id="MF_00107">
    <property type="entry name" value="IspF"/>
    <property type="match status" value="1"/>
</dbReference>
<feature type="binding site" evidence="1">
    <location>
        <position position="12"/>
    </location>
    <ligand>
        <name>a divalent metal cation</name>
        <dbReference type="ChEBI" id="CHEBI:60240"/>
    </ligand>
</feature>
<feature type="domain" description="2-C-methyl-D-erythritol 2,4-cyclodiphosphate synthase" evidence="3">
    <location>
        <begin position="3"/>
        <end position="155"/>
    </location>
</feature>
<dbReference type="GO" id="GO:0046872">
    <property type="term" value="F:metal ion binding"/>
    <property type="evidence" value="ECO:0007669"/>
    <property type="project" value="UniProtKB-KW"/>
</dbReference>
<evidence type="ECO:0000313" key="5">
    <source>
        <dbReference type="Proteomes" id="UP000777784"/>
    </source>
</evidence>
<dbReference type="PANTHER" id="PTHR43181:SF1">
    <property type="entry name" value="2-C-METHYL-D-ERYTHRITOL 2,4-CYCLODIPHOSPHATE SYNTHASE, CHLOROPLASTIC"/>
    <property type="match status" value="1"/>
</dbReference>
<comment type="pathway">
    <text evidence="1">Isoprenoid biosynthesis; isopentenyl diphosphate biosynthesis via DXP pathway; isopentenyl diphosphate from 1-deoxy-D-xylulose 5-phosphate: step 4/6.</text>
</comment>
<evidence type="ECO:0000256" key="2">
    <source>
        <dbReference type="RuleBase" id="RU004395"/>
    </source>
</evidence>
<sequence length="164" mass="17388">MPLRVGIGTDSHRFSRDPSRKLMLGGVEIPSTPGMVANSDGDVILHALCNALATITGFTVLGPYADRLCLEKGVTDSSLYLVEALNRLEGYLITSVSIAVECKRPKLIEFIPKIRGRIAALLGIDAERVGLTATTGEELTAFGEGRGIHATVIVAAVKEEILGS</sequence>
<dbReference type="InterPro" id="IPR036571">
    <property type="entry name" value="MECDP_synthase_sf"/>
</dbReference>
<evidence type="ECO:0000259" key="3">
    <source>
        <dbReference type="Pfam" id="PF02542"/>
    </source>
</evidence>
<feature type="site" description="Transition state stabilizer" evidence="1">
    <location>
        <position position="38"/>
    </location>
</feature>
<organism evidence="4 5">
    <name type="scientific">Eiseniibacteriota bacterium</name>
    <dbReference type="NCBI Taxonomy" id="2212470"/>
    <lineage>
        <taxon>Bacteria</taxon>
        <taxon>Candidatus Eiseniibacteriota</taxon>
    </lineage>
</organism>
<dbReference type="SUPFAM" id="SSF69765">
    <property type="entry name" value="IpsF-like"/>
    <property type="match status" value="1"/>
</dbReference>
<keyword evidence="1 2" id="KW-0414">Isoprene biosynthesis</keyword>
<feature type="site" description="Transition state stabilizer" evidence="1">
    <location>
        <position position="135"/>
    </location>
</feature>
<comment type="caution">
    <text evidence="4">The sequence shown here is derived from an EMBL/GenBank/DDBJ whole genome shotgun (WGS) entry which is preliminary data.</text>
</comment>
<comment type="cofactor">
    <cofactor evidence="1">
        <name>a divalent metal cation</name>
        <dbReference type="ChEBI" id="CHEBI:60240"/>
    </cofactor>
    <text evidence="1">Binds 1 divalent metal cation per subunit.</text>
</comment>
<dbReference type="GO" id="GO:0016114">
    <property type="term" value="P:terpenoid biosynthetic process"/>
    <property type="evidence" value="ECO:0007669"/>
    <property type="project" value="InterPro"/>
</dbReference>
<evidence type="ECO:0000313" key="4">
    <source>
        <dbReference type="EMBL" id="MBU2693101.1"/>
    </source>
</evidence>
<dbReference type="CDD" id="cd00554">
    <property type="entry name" value="MECDP_synthase"/>
    <property type="match status" value="1"/>
</dbReference>
<keyword evidence="1 2" id="KW-0456">Lyase</keyword>
<dbReference type="EC" id="4.6.1.12" evidence="1 2"/>
<keyword evidence="1" id="KW-0479">Metal-binding</keyword>
<dbReference type="GO" id="GO:0019288">
    <property type="term" value="P:isopentenyl diphosphate biosynthetic process, methylerythritol 4-phosphate pathway"/>
    <property type="evidence" value="ECO:0007669"/>
    <property type="project" value="UniProtKB-UniRule"/>
</dbReference>
<dbReference type="Pfam" id="PF02542">
    <property type="entry name" value="YgbB"/>
    <property type="match status" value="1"/>
</dbReference>
<dbReference type="EMBL" id="JAHJDP010000114">
    <property type="protein sequence ID" value="MBU2693101.1"/>
    <property type="molecule type" value="Genomic_DNA"/>
</dbReference>
<dbReference type="InterPro" id="IPR003526">
    <property type="entry name" value="MECDP_synthase"/>
</dbReference>
<name>A0A948W8V9_UNCEI</name>
<comment type="catalytic activity">
    <reaction evidence="1 2">
        <text>4-CDP-2-C-methyl-D-erythritol 2-phosphate = 2-C-methyl-D-erythritol 2,4-cyclic diphosphate + CMP</text>
        <dbReference type="Rhea" id="RHEA:23864"/>
        <dbReference type="ChEBI" id="CHEBI:57919"/>
        <dbReference type="ChEBI" id="CHEBI:58483"/>
        <dbReference type="ChEBI" id="CHEBI:60377"/>
        <dbReference type="EC" id="4.6.1.12"/>
    </reaction>
</comment>
<comment type="subunit">
    <text evidence="1">Homotrimer.</text>
</comment>
<comment type="caution">
    <text evidence="1">Lacks conserved residue(s) required for the propagation of feature annotation.</text>
</comment>